<keyword evidence="2" id="KW-1185">Reference proteome</keyword>
<dbReference type="Proteomes" id="UP000827976">
    <property type="component" value="Chromosome 7"/>
</dbReference>
<accession>A0ACB7VQX0</accession>
<dbReference type="EMBL" id="CM037017">
    <property type="protein sequence ID" value="KAH7677053.1"/>
    <property type="molecule type" value="Genomic_DNA"/>
</dbReference>
<evidence type="ECO:0000313" key="1">
    <source>
        <dbReference type="EMBL" id="KAH7677053.1"/>
    </source>
</evidence>
<gene>
    <name evidence="1" type="ORF">IHE45_07G056500</name>
</gene>
<proteinExistence type="predicted"/>
<sequence length="140" mass="16128">MEQYIIRYHHGGTLLREEGISYINGSEVEVTVDLDKLCYWDLLGDLKEMGYGLEKLLSLFFVDYERSLRNISDDDSTIALAEMLRRQHIVDVYVETSNIMLDIRLPDMLMLTKVGNVELADVVELDAKRNNVELNADMPN</sequence>
<organism evidence="1 2">
    <name type="scientific">Dioscorea alata</name>
    <name type="common">Purple yam</name>
    <dbReference type="NCBI Taxonomy" id="55571"/>
    <lineage>
        <taxon>Eukaryota</taxon>
        <taxon>Viridiplantae</taxon>
        <taxon>Streptophyta</taxon>
        <taxon>Embryophyta</taxon>
        <taxon>Tracheophyta</taxon>
        <taxon>Spermatophyta</taxon>
        <taxon>Magnoliopsida</taxon>
        <taxon>Liliopsida</taxon>
        <taxon>Dioscoreales</taxon>
        <taxon>Dioscoreaceae</taxon>
        <taxon>Dioscorea</taxon>
    </lineage>
</organism>
<reference evidence="2" key="1">
    <citation type="journal article" date="2022" name="Nat. Commun.">
        <title>Chromosome evolution and the genetic basis of agronomically important traits in greater yam.</title>
        <authorList>
            <person name="Bredeson J.V."/>
            <person name="Lyons J.B."/>
            <person name="Oniyinde I.O."/>
            <person name="Okereke N.R."/>
            <person name="Kolade O."/>
            <person name="Nnabue I."/>
            <person name="Nwadili C.O."/>
            <person name="Hribova E."/>
            <person name="Parker M."/>
            <person name="Nwogha J."/>
            <person name="Shu S."/>
            <person name="Carlson J."/>
            <person name="Kariba R."/>
            <person name="Muthemba S."/>
            <person name="Knop K."/>
            <person name="Barton G.J."/>
            <person name="Sherwood A.V."/>
            <person name="Lopez-Montes A."/>
            <person name="Asiedu R."/>
            <person name="Jamnadass R."/>
            <person name="Muchugi A."/>
            <person name="Goodstein D."/>
            <person name="Egesi C.N."/>
            <person name="Featherston J."/>
            <person name="Asfaw A."/>
            <person name="Simpson G.G."/>
            <person name="Dolezel J."/>
            <person name="Hendre P.S."/>
            <person name="Van Deynze A."/>
            <person name="Kumar P.L."/>
            <person name="Obidiegwu J.E."/>
            <person name="Bhattacharjee R."/>
            <person name="Rokhsar D.S."/>
        </authorList>
    </citation>
    <scope>NUCLEOTIDE SEQUENCE [LARGE SCALE GENOMIC DNA]</scope>
    <source>
        <strain evidence="2">cv. TDa95/00328</strain>
    </source>
</reference>
<protein>
    <submittedName>
        <fullName evidence="1">Uncharacterized protein</fullName>
    </submittedName>
</protein>
<comment type="caution">
    <text evidence="1">The sequence shown here is derived from an EMBL/GenBank/DDBJ whole genome shotgun (WGS) entry which is preliminary data.</text>
</comment>
<name>A0ACB7VQX0_DIOAL</name>
<evidence type="ECO:0000313" key="2">
    <source>
        <dbReference type="Proteomes" id="UP000827976"/>
    </source>
</evidence>